<keyword evidence="11" id="KW-1185">Reference proteome</keyword>
<dbReference type="KEGG" id="dalk:DSCA_58660"/>
<dbReference type="InterPro" id="IPR036105">
    <property type="entry name" value="DiNase_FeMo-co_biosyn_sf"/>
</dbReference>
<comment type="subcellular location">
    <subcellularLocation>
        <location evidence="1">Membrane</location>
        <topology evidence="1">Multi-pass membrane protein</topology>
    </subcellularLocation>
</comment>
<keyword evidence="4 7" id="KW-0812">Transmembrane</keyword>
<dbReference type="Gene3D" id="3.30.420.130">
    <property type="entry name" value="Dinitrogenase iron-molybdenum cofactor biosynthesis domain"/>
    <property type="match status" value="1"/>
</dbReference>
<organism evidence="10 11">
    <name type="scientific">Desulfosarcina alkanivorans</name>
    <dbReference type="NCBI Taxonomy" id="571177"/>
    <lineage>
        <taxon>Bacteria</taxon>
        <taxon>Pseudomonadati</taxon>
        <taxon>Thermodesulfobacteriota</taxon>
        <taxon>Desulfobacteria</taxon>
        <taxon>Desulfobacterales</taxon>
        <taxon>Desulfosarcinaceae</taxon>
        <taxon>Desulfosarcina</taxon>
    </lineage>
</organism>
<evidence type="ECO:0000256" key="1">
    <source>
        <dbReference type="ARBA" id="ARBA00004141"/>
    </source>
</evidence>
<keyword evidence="5 7" id="KW-1133">Transmembrane helix</keyword>
<dbReference type="AlphaFoldDB" id="A0A5K7YRP5"/>
<feature type="domain" description="Cation efflux protein cytoplasmic" evidence="9">
    <location>
        <begin position="228"/>
        <end position="303"/>
    </location>
</feature>
<evidence type="ECO:0000256" key="7">
    <source>
        <dbReference type="SAM" id="Phobius"/>
    </source>
</evidence>
<dbReference type="InterPro" id="IPR058533">
    <property type="entry name" value="Cation_efflux_TM"/>
</dbReference>
<dbReference type="InterPro" id="IPR050291">
    <property type="entry name" value="CDF_Transporter"/>
</dbReference>
<comment type="similarity">
    <text evidence="2">Belongs to the cation diffusion facilitator (CDF) transporter (TC 2.A.4) family.</text>
</comment>
<dbReference type="SUPFAM" id="SSF53146">
    <property type="entry name" value="Nitrogenase accessory factor-like"/>
    <property type="match status" value="1"/>
</dbReference>
<dbReference type="Gene3D" id="3.30.70.1350">
    <property type="entry name" value="Cation efflux protein, cytoplasmic domain"/>
    <property type="match status" value="1"/>
</dbReference>
<evidence type="ECO:0000256" key="3">
    <source>
        <dbReference type="ARBA" id="ARBA00022448"/>
    </source>
</evidence>
<dbReference type="GO" id="GO:0005886">
    <property type="term" value="C:plasma membrane"/>
    <property type="evidence" value="ECO:0007669"/>
    <property type="project" value="TreeGrafter"/>
</dbReference>
<dbReference type="Pfam" id="PF01545">
    <property type="entry name" value="Cation_efflux"/>
    <property type="match status" value="1"/>
</dbReference>
<dbReference type="PANTHER" id="PTHR43840">
    <property type="entry name" value="MITOCHONDRIAL METAL TRANSPORTER 1-RELATED"/>
    <property type="match status" value="1"/>
</dbReference>
<dbReference type="InterPro" id="IPR036837">
    <property type="entry name" value="Cation_efflux_CTD_sf"/>
</dbReference>
<dbReference type="Proteomes" id="UP000427906">
    <property type="component" value="Chromosome"/>
</dbReference>
<feature type="transmembrane region" description="Helical" evidence="7">
    <location>
        <begin position="53"/>
        <end position="74"/>
    </location>
</feature>
<feature type="transmembrane region" description="Helical" evidence="7">
    <location>
        <begin position="123"/>
        <end position="147"/>
    </location>
</feature>
<evidence type="ECO:0000313" key="10">
    <source>
        <dbReference type="EMBL" id="BBO71936.1"/>
    </source>
</evidence>
<keyword evidence="6 7" id="KW-0472">Membrane</keyword>
<dbReference type="Pfam" id="PF16916">
    <property type="entry name" value="ZT_dimer"/>
    <property type="match status" value="1"/>
</dbReference>
<dbReference type="RefSeq" id="WP_155319704.1">
    <property type="nucleotide sequence ID" value="NZ_AP021874.1"/>
</dbReference>
<evidence type="ECO:0000256" key="4">
    <source>
        <dbReference type="ARBA" id="ARBA00022692"/>
    </source>
</evidence>
<dbReference type="GO" id="GO:0006882">
    <property type="term" value="P:intracellular zinc ion homeostasis"/>
    <property type="evidence" value="ECO:0007669"/>
    <property type="project" value="TreeGrafter"/>
</dbReference>
<dbReference type="InterPro" id="IPR027469">
    <property type="entry name" value="Cation_efflux_TMD_sf"/>
</dbReference>
<feature type="domain" description="Cation efflux protein transmembrane" evidence="8">
    <location>
        <begin position="29"/>
        <end position="223"/>
    </location>
</feature>
<dbReference type="GO" id="GO:0015341">
    <property type="term" value="F:zinc efflux antiporter activity"/>
    <property type="evidence" value="ECO:0007669"/>
    <property type="project" value="TreeGrafter"/>
</dbReference>
<evidence type="ECO:0000259" key="9">
    <source>
        <dbReference type="Pfam" id="PF16916"/>
    </source>
</evidence>
<dbReference type="EMBL" id="AP021874">
    <property type="protein sequence ID" value="BBO71936.1"/>
    <property type="molecule type" value="Genomic_DNA"/>
</dbReference>
<dbReference type="NCBIfam" id="TIGR01297">
    <property type="entry name" value="CDF"/>
    <property type="match status" value="1"/>
</dbReference>
<dbReference type="OrthoDB" id="9806522at2"/>
<dbReference type="GO" id="GO:0015086">
    <property type="term" value="F:cadmium ion transmembrane transporter activity"/>
    <property type="evidence" value="ECO:0007669"/>
    <property type="project" value="TreeGrafter"/>
</dbReference>
<feature type="transmembrane region" description="Helical" evidence="7">
    <location>
        <begin position="167"/>
        <end position="186"/>
    </location>
</feature>
<dbReference type="GO" id="GO:0015093">
    <property type="term" value="F:ferrous iron transmembrane transporter activity"/>
    <property type="evidence" value="ECO:0007669"/>
    <property type="project" value="TreeGrafter"/>
</dbReference>
<feature type="transmembrane region" description="Helical" evidence="7">
    <location>
        <begin position="94"/>
        <end position="111"/>
    </location>
</feature>
<gene>
    <name evidence="10" type="ORF">DSCA_58660</name>
</gene>
<evidence type="ECO:0000256" key="5">
    <source>
        <dbReference type="ARBA" id="ARBA00022989"/>
    </source>
</evidence>
<dbReference type="InterPro" id="IPR002524">
    <property type="entry name" value="Cation_efflux"/>
</dbReference>
<dbReference type="SUPFAM" id="SSF161111">
    <property type="entry name" value="Cation efflux protein transmembrane domain-like"/>
    <property type="match status" value="1"/>
</dbReference>
<evidence type="ECO:0000256" key="6">
    <source>
        <dbReference type="ARBA" id="ARBA00023136"/>
    </source>
</evidence>
<feature type="transmembrane region" description="Helical" evidence="7">
    <location>
        <begin position="26"/>
        <end position="47"/>
    </location>
</feature>
<dbReference type="Gene3D" id="1.20.1510.10">
    <property type="entry name" value="Cation efflux protein transmembrane domain"/>
    <property type="match status" value="1"/>
</dbReference>
<protein>
    <submittedName>
        <fullName evidence="10">Uncharacterized protein</fullName>
    </submittedName>
</protein>
<dbReference type="PANTHER" id="PTHR43840:SF15">
    <property type="entry name" value="MITOCHONDRIAL METAL TRANSPORTER 1-RELATED"/>
    <property type="match status" value="1"/>
</dbReference>
<name>A0A5K7YRP5_9BACT</name>
<evidence type="ECO:0000256" key="2">
    <source>
        <dbReference type="ARBA" id="ARBA00008114"/>
    </source>
</evidence>
<evidence type="ECO:0000313" key="11">
    <source>
        <dbReference type="Proteomes" id="UP000427906"/>
    </source>
</evidence>
<accession>A0A5K7YRP5</accession>
<dbReference type="SUPFAM" id="SSF160240">
    <property type="entry name" value="Cation efflux protein cytoplasmic domain-like"/>
    <property type="match status" value="1"/>
</dbReference>
<evidence type="ECO:0000259" key="8">
    <source>
        <dbReference type="Pfam" id="PF01545"/>
    </source>
</evidence>
<dbReference type="InterPro" id="IPR027470">
    <property type="entry name" value="Cation_efflux_CTD"/>
</dbReference>
<reference evidence="10 11" key="1">
    <citation type="submission" date="2019-11" db="EMBL/GenBank/DDBJ databases">
        <title>Comparative genomics of hydrocarbon-degrading Desulfosarcina strains.</title>
        <authorList>
            <person name="Watanabe M."/>
            <person name="Kojima H."/>
            <person name="Fukui M."/>
        </authorList>
    </citation>
    <scope>NUCLEOTIDE SEQUENCE [LARGE SCALE GENOMIC DNA]</scope>
    <source>
        <strain evidence="10 11">PL12</strain>
    </source>
</reference>
<keyword evidence="3" id="KW-0813">Transport</keyword>
<proteinExistence type="inferred from homology"/>
<sequence length="420" mass="46516">MEKNRGKITADPPVCVALETRQIHRVAAYAFLVNLGLAIMKTVLAVLSGSLAITASAIDSGTDAVASLVIFGGVKLSTRKTRSFPMGLYKLENVASVVIAIFIFIAGYEILREIFSPAGTPPRIALAYIPLLFAGSVATLWFGRFAISIGRRTESPTLIAEGRHRQVDFLSSMVVLVSVTLSYFNIQMNFRGITIDHIGAACILIFIARAGWELLSDGMRVLLDASIDGSTLHRIRQIIQGEPLVSRIKSLTGRNAGRFRFIEATITIRTQDLERAHQITEDIEKKIRGRIPHIEKVIIHYGPRERSHERVAVPLDDQDGRVSGHFGEAPYFGMVLIRRKDRLIEKKKILDNPHRLVETAKGIRVAEWLLEQGIEHVGMKEDVSRRGPGYVLANGGVKLHIISADHLNQAIREIFGNPGR</sequence>